<name>C3YRP9_BRAFL</name>
<dbReference type="InParanoid" id="C3YRP9"/>
<dbReference type="Gene3D" id="2.60.40.420">
    <property type="entry name" value="Cupredoxins - blue copper proteins"/>
    <property type="match status" value="1"/>
</dbReference>
<dbReference type="InterPro" id="IPR008972">
    <property type="entry name" value="Cupredoxin"/>
</dbReference>
<evidence type="ECO:0000313" key="1">
    <source>
        <dbReference type="EMBL" id="EEN56804.1"/>
    </source>
</evidence>
<gene>
    <name evidence="1" type="ORF">BRAFLDRAFT_95078</name>
</gene>
<dbReference type="eggNOG" id="KOG1263">
    <property type="taxonomic scope" value="Eukaryota"/>
</dbReference>
<proteinExistence type="predicted"/>
<protein>
    <recommendedName>
        <fullName evidence="2">Plastocyanin-like domain-containing protein</fullName>
    </recommendedName>
</protein>
<reference evidence="1" key="1">
    <citation type="journal article" date="2008" name="Nature">
        <title>The amphioxus genome and the evolution of the chordate karyotype.</title>
        <authorList>
            <consortium name="US DOE Joint Genome Institute (JGI-PGF)"/>
            <person name="Putnam N.H."/>
            <person name="Butts T."/>
            <person name="Ferrier D.E.K."/>
            <person name="Furlong R.F."/>
            <person name="Hellsten U."/>
            <person name="Kawashima T."/>
            <person name="Robinson-Rechavi M."/>
            <person name="Shoguchi E."/>
            <person name="Terry A."/>
            <person name="Yu J.-K."/>
            <person name="Benito-Gutierrez E.L."/>
            <person name="Dubchak I."/>
            <person name="Garcia-Fernandez J."/>
            <person name="Gibson-Brown J.J."/>
            <person name="Grigoriev I.V."/>
            <person name="Horton A.C."/>
            <person name="de Jong P.J."/>
            <person name="Jurka J."/>
            <person name="Kapitonov V.V."/>
            <person name="Kohara Y."/>
            <person name="Kuroki Y."/>
            <person name="Lindquist E."/>
            <person name="Lucas S."/>
            <person name="Osoegawa K."/>
            <person name="Pennacchio L.A."/>
            <person name="Salamov A.A."/>
            <person name="Satou Y."/>
            <person name="Sauka-Spengler T."/>
            <person name="Schmutz J."/>
            <person name="Shin-I T."/>
            <person name="Toyoda A."/>
            <person name="Bronner-Fraser M."/>
            <person name="Fujiyama A."/>
            <person name="Holland L.Z."/>
            <person name="Holland P.W.H."/>
            <person name="Satoh N."/>
            <person name="Rokhsar D.S."/>
        </authorList>
    </citation>
    <scope>NUCLEOTIDE SEQUENCE [LARGE SCALE GENOMIC DNA]</scope>
    <source>
        <strain evidence="1">S238N-H82</strain>
        <tissue evidence="1">Testes</tissue>
    </source>
</reference>
<dbReference type="AlphaFoldDB" id="C3YRP9"/>
<organism>
    <name type="scientific">Branchiostoma floridae</name>
    <name type="common">Florida lancelet</name>
    <name type="synonym">Amphioxus</name>
    <dbReference type="NCBI Taxonomy" id="7739"/>
    <lineage>
        <taxon>Eukaryota</taxon>
        <taxon>Metazoa</taxon>
        <taxon>Chordata</taxon>
        <taxon>Cephalochordata</taxon>
        <taxon>Leptocardii</taxon>
        <taxon>Amphioxiformes</taxon>
        <taxon>Branchiostomatidae</taxon>
        <taxon>Branchiostoma</taxon>
    </lineage>
</organism>
<dbReference type="EMBL" id="GG666548">
    <property type="protein sequence ID" value="EEN56804.1"/>
    <property type="molecule type" value="Genomic_DNA"/>
</dbReference>
<evidence type="ECO:0008006" key="2">
    <source>
        <dbReference type="Google" id="ProtNLM"/>
    </source>
</evidence>
<accession>C3YRP9</accession>
<dbReference type="SUPFAM" id="SSF49503">
    <property type="entry name" value="Cupredoxins"/>
    <property type="match status" value="1"/>
</dbReference>
<sequence>MIEAEIGDVIVVYFKNMASHPYSMHPHGLLYSKWDEGALYEDKTSGVSKGDDVVEPNGMYAYTWFVPPRAGPTQTQSSLKSICRSSDISRIEKAKTGDELH</sequence>